<dbReference type="AlphaFoldDB" id="A0A316AMP8"/>
<dbReference type="RefSeq" id="WP_109673746.1">
    <property type="nucleotide sequence ID" value="NZ_QGDT01000003.1"/>
</dbReference>
<dbReference type="GO" id="GO:0009279">
    <property type="term" value="C:cell outer membrane"/>
    <property type="evidence" value="ECO:0007669"/>
    <property type="project" value="UniProtKB-SubCell"/>
</dbReference>
<dbReference type="InterPro" id="IPR041700">
    <property type="entry name" value="OMP_b-brl_3"/>
</dbReference>
<dbReference type="Pfam" id="PF07715">
    <property type="entry name" value="Plug"/>
    <property type="match status" value="1"/>
</dbReference>
<evidence type="ECO:0000313" key="8">
    <source>
        <dbReference type="Proteomes" id="UP000245880"/>
    </source>
</evidence>
<dbReference type="Gene3D" id="2.40.170.20">
    <property type="entry name" value="TonB-dependent receptor, beta-barrel domain"/>
    <property type="match status" value="1"/>
</dbReference>
<gene>
    <name evidence="7" type="ORF">CLV98_103179</name>
</gene>
<keyword evidence="2" id="KW-0472">Membrane</keyword>
<comment type="caution">
    <text evidence="7">The sequence shown here is derived from an EMBL/GenBank/DDBJ whole genome shotgun (WGS) entry which is preliminary data.</text>
</comment>
<dbReference type="InterPro" id="IPR012910">
    <property type="entry name" value="Plug_dom"/>
</dbReference>
<keyword evidence="8" id="KW-1185">Reference proteome</keyword>
<dbReference type="Pfam" id="PF14905">
    <property type="entry name" value="OMP_b-brl_3"/>
    <property type="match status" value="1"/>
</dbReference>
<evidence type="ECO:0000256" key="3">
    <source>
        <dbReference type="ARBA" id="ARBA00023237"/>
    </source>
</evidence>
<protein>
    <submittedName>
        <fullName evidence="7">Outer membrane receptor protein involved in Fe transport</fullName>
    </submittedName>
</protein>
<name>A0A316AMP8_9BACT</name>
<dbReference type="Pfam" id="PF13620">
    <property type="entry name" value="CarboxypepD_reg"/>
    <property type="match status" value="1"/>
</dbReference>
<dbReference type="Gene3D" id="2.60.40.1120">
    <property type="entry name" value="Carboxypeptidase-like, regulatory domain"/>
    <property type="match status" value="1"/>
</dbReference>
<dbReference type="OrthoDB" id="905812at2"/>
<evidence type="ECO:0000256" key="1">
    <source>
        <dbReference type="ARBA" id="ARBA00004442"/>
    </source>
</evidence>
<keyword evidence="3" id="KW-0998">Cell outer membrane</keyword>
<dbReference type="EMBL" id="QGDT01000003">
    <property type="protein sequence ID" value="PWJ58812.1"/>
    <property type="molecule type" value="Genomic_DNA"/>
</dbReference>
<feature type="signal peptide" evidence="4">
    <location>
        <begin position="1"/>
        <end position="19"/>
    </location>
</feature>
<feature type="chain" id="PRO_5016316386" evidence="4">
    <location>
        <begin position="20"/>
        <end position="819"/>
    </location>
</feature>
<dbReference type="InterPro" id="IPR036942">
    <property type="entry name" value="Beta-barrel_TonB_sf"/>
</dbReference>
<dbReference type="Proteomes" id="UP000245880">
    <property type="component" value="Unassembled WGS sequence"/>
</dbReference>
<dbReference type="InterPro" id="IPR037066">
    <property type="entry name" value="Plug_dom_sf"/>
</dbReference>
<dbReference type="SUPFAM" id="SSF56935">
    <property type="entry name" value="Porins"/>
    <property type="match status" value="1"/>
</dbReference>
<comment type="subcellular location">
    <subcellularLocation>
        <location evidence="1">Cell outer membrane</location>
    </subcellularLocation>
</comment>
<evidence type="ECO:0000259" key="5">
    <source>
        <dbReference type="Pfam" id="PF07715"/>
    </source>
</evidence>
<evidence type="ECO:0000313" key="7">
    <source>
        <dbReference type="EMBL" id="PWJ58812.1"/>
    </source>
</evidence>
<feature type="domain" description="TonB-dependent receptor plug" evidence="5">
    <location>
        <begin position="133"/>
        <end position="213"/>
    </location>
</feature>
<feature type="domain" description="Outer membrane protein beta-barrel" evidence="6">
    <location>
        <begin position="423"/>
        <end position="798"/>
    </location>
</feature>
<dbReference type="PANTHER" id="PTHR40980:SF4">
    <property type="entry name" value="TONB-DEPENDENT RECEPTOR-LIKE BETA-BARREL DOMAIN-CONTAINING PROTEIN"/>
    <property type="match status" value="1"/>
</dbReference>
<dbReference type="PANTHER" id="PTHR40980">
    <property type="entry name" value="PLUG DOMAIN-CONTAINING PROTEIN"/>
    <property type="match status" value="1"/>
</dbReference>
<sequence>MKKSILFPLLFLLSFSIFAQNRTTLKGRVIDQQDQSPLPFASVAIFLSGDSTLVNGTLSDSLGYFQIERVPKGSYYLEVNYIGYLSHRSTTILLNGTSPNMELPALQIEPSTVRLNSIVIQGQKELITNKIDRQVFQANQFLGSQGGTALDVIRNTPSVSINAEGQISLRGSSGFLVLINGRPVLTDASTILSQLPANAIENVEIISSPSASNDPDGKAGIINIQTKQSTKDDLSIMANIQGGLPSVKTYDNLRNPQRYGADVTMNFRNKKWDISVGGNFLRNDLTGRRVGDVNTTIDGVFTSFPSVGERSFKKYSYTARGQASYSINTKNTITGGFYHGYRSQARRADIVYNNTKTLLSTGENVGQIDYFNSNIADKSSRITLGNLDYTLTLSSKSSLKLSGLLEHADLQGLTTNRNIAEPSRSELLQYTENPSSNPLTAYRAKADYSLKVGSGKLETGYQFRHQLQKGNFTYLQQNLSDGSFVVIPEFSSSTRVSNDIHAVYGQYSSKFNKLEYVAGLRYEYAKRVFEADGITPRHLNLSNLFPSVNLQYSLTEQLIAKASYNKRIQRSTNNELNPYPEREHSETLEQGDPDILPEMIDQVELGIVKNYDKGNVFLTSYYQGVNNVVNRVNQVYNDTILNRIYTNAGKATKWGLEMGTSTKISKWWQIYAGGNLYHYQIKGSLFNDQVKVNTSSWVYSINANTTFQPTNSVTIQAGVNYLSKRITAQGEDSRFVLPNLSVRKTFMEGKLVANLQWQNIDMGLFGTNQQRITTSGTNFFTTTNYIQETDIFMINLSFNLNSLGKKANLPSSEFGDREF</sequence>
<keyword evidence="7" id="KW-0675">Receptor</keyword>
<dbReference type="Gene3D" id="2.170.130.10">
    <property type="entry name" value="TonB-dependent receptor, plug domain"/>
    <property type="match status" value="1"/>
</dbReference>
<evidence type="ECO:0000256" key="2">
    <source>
        <dbReference type="ARBA" id="ARBA00023136"/>
    </source>
</evidence>
<dbReference type="InterPro" id="IPR008969">
    <property type="entry name" value="CarboxyPept-like_regulatory"/>
</dbReference>
<organism evidence="7 8">
    <name type="scientific">Dyadobacter jejuensis</name>
    <dbReference type="NCBI Taxonomy" id="1082580"/>
    <lineage>
        <taxon>Bacteria</taxon>
        <taxon>Pseudomonadati</taxon>
        <taxon>Bacteroidota</taxon>
        <taxon>Cytophagia</taxon>
        <taxon>Cytophagales</taxon>
        <taxon>Spirosomataceae</taxon>
        <taxon>Dyadobacter</taxon>
    </lineage>
</organism>
<reference evidence="7 8" key="1">
    <citation type="submission" date="2018-03" db="EMBL/GenBank/DDBJ databases">
        <title>Genomic Encyclopedia of Archaeal and Bacterial Type Strains, Phase II (KMG-II): from individual species to whole genera.</title>
        <authorList>
            <person name="Goeker M."/>
        </authorList>
    </citation>
    <scope>NUCLEOTIDE SEQUENCE [LARGE SCALE GENOMIC DNA]</scope>
    <source>
        <strain evidence="7 8">DSM 100346</strain>
    </source>
</reference>
<accession>A0A316AMP8</accession>
<proteinExistence type="predicted"/>
<keyword evidence="4" id="KW-0732">Signal</keyword>
<evidence type="ECO:0000259" key="6">
    <source>
        <dbReference type="Pfam" id="PF14905"/>
    </source>
</evidence>
<dbReference type="SUPFAM" id="SSF49464">
    <property type="entry name" value="Carboxypeptidase regulatory domain-like"/>
    <property type="match status" value="1"/>
</dbReference>
<evidence type="ECO:0000256" key="4">
    <source>
        <dbReference type="SAM" id="SignalP"/>
    </source>
</evidence>